<dbReference type="Proteomes" id="UP000189177">
    <property type="component" value="Unassembled WGS sequence"/>
</dbReference>
<dbReference type="PANTHER" id="PTHR43036:SF2">
    <property type="entry name" value="OS04G0481300 PROTEIN"/>
    <property type="match status" value="1"/>
</dbReference>
<keyword evidence="2" id="KW-0489">Methyltransferase</keyword>
<dbReference type="STRING" id="252474.B1A74_04425"/>
<evidence type="ECO:0000313" key="2">
    <source>
        <dbReference type="EMBL" id="OOC10684.1"/>
    </source>
</evidence>
<protein>
    <submittedName>
        <fullName evidence="2">Methyltransferase type 12</fullName>
    </submittedName>
</protein>
<name>A0A1V3A013_9GAMM</name>
<keyword evidence="3" id="KW-1185">Reference proteome</keyword>
<sequence>MLDPFVPESNIVEIPAAGPLPAGGTADIGWTLDWNSDEARHRECLCLPRLDPERDVWPAGNGSGLIGSSPGEACEWSAAPLVPAADPARVVELSPAAFNRRLRRHRVVEPRAGRFYPRGFIAGHAGIEKGDRALFRVGALEEARLLADLNHPLAGRELRLTGRVVGVHPEGREGAAVDVTGRLTERGPGMQARWRGVPTDFWSGGACEREGPEDDATFYARPRMVHHLDATARAGVAALYAALVPPGARVLDLMASWASHLDRVAEPEAVIGLGMNREELAANPALSQALVQDLNACPRLPFPADSLDVVVCTASVEYLTRPGAVFASVREVLRPGGVFVVTFSDRCFPTRAIAVWERLFDFERMGLVLDRFLEAGFVDLATFSLRGLPRPADDPYAGRLDHADPVFAVWGTSPHAGTLNR</sequence>
<dbReference type="InterPro" id="IPR013216">
    <property type="entry name" value="Methyltransf_11"/>
</dbReference>
<gene>
    <name evidence="2" type="ORF">B1A74_04425</name>
</gene>
<dbReference type="SUPFAM" id="SSF53335">
    <property type="entry name" value="S-adenosyl-L-methionine-dependent methyltransferases"/>
    <property type="match status" value="1"/>
</dbReference>
<dbReference type="RefSeq" id="WP_077243881.1">
    <property type="nucleotide sequence ID" value="NZ_MUZR01000011.1"/>
</dbReference>
<proteinExistence type="predicted"/>
<dbReference type="PANTHER" id="PTHR43036">
    <property type="entry name" value="OSJNBB0011N17.9 PROTEIN"/>
    <property type="match status" value="1"/>
</dbReference>
<dbReference type="AlphaFoldDB" id="A0A1V3A013"/>
<dbReference type="OrthoDB" id="939937at2"/>
<dbReference type="GO" id="GO:0008757">
    <property type="term" value="F:S-adenosylmethionine-dependent methyltransferase activity"/>
    <property type="evidence" value="ECO:0007669"/>
    <property type="project" value="InterPro"/>
</dbReference>
<dbReference type="EMBL" id="MUZR01000011">
    <property type="protein sequence ID" value="OOC10684.1"/>
    <property type="molecule type" value="Genomic_DNA"/>
</dbReference>
<dbReference type="Pfam" id="PF08241">
    <property type="entry name" value="Methyltransf_11"/>
    <property type="match status" value="1"/>
</dbReference>
<dbReference type="CDD" id="cd02440">
    <property type="entry name" value="AdoMet_MTases"/>
    <property type="match status" value="1"/>
</dbReference>
<comment type="caution">
    <text evidence="2">The sequence shown here is derived from an EMBL/GenBank/DDBJ whole genome shotgun (WGS) entry which is preliminary data.</text>
</comment>
<accession>A0A1V3A013</accession>
<evidence type="ECO:0000313" key="3">
    <source>
        <dbReference type="Proteomes" id="UP000189177"/>
    </source>
</evidence>
<keyword evidence="2" id="KW-0808">Transferase</keyword>
<dbReference type="GO" id="GO:0003755">
    <property type="term" value="F:peptidyl-prolyl cis-trans isomerase activity"/>
    <property type="evidence" value="ECO:0007669"/>
    <property type="project" value="InterPro"/>
</dbReference>
<dbReference type="Gene3D" id="3.10.50.40">
    <property type="match status" value="1"/>
</dbReference>
<organism evidence="2 3">
    <name type="scientific">Thioalkalivibrio halophilus</name>
    <dbReference type="NCBI Taxonomy" id="252474"/>
    <lineage>
        <taxon>Bacteria</taxon>
        <taxon>Pseudomonadati</taxon>
        <taxon>Pseudomonadota</taxon>
        <taxon>Gammaproteobacteria</taxon>
        <taxon>Chromatiales</taxon>
        <taxon>Ectothiorhodospiraceae</taxon>
        <taxon>Thioalkalivibrio</taxon>
    </lineage>
</organism>
<reference evidence="2 3" key="1">
    <citation type="submission" date="2017-02" db="EMBL/GenBank/DDBJ databases">
        <title>Genomic diversity within the haloalkaliphilic genus Thioalkalivibrio.</title>
        <authorList>
            <person name="Ahn A.-C."/>
            <person name="Meier-Kolthoff J."/>
            <person name="Overmars L."/>
            <person name="Richter M."/>
            <person name="Woyke T."/>
            <person name="Sorokin D.Y."/>
            <person name="Muyzer G."/>
        </authorList>
    </citation>
    <scope>NUCLEOTIDE SEQUENCE [LARGE SCALE GENOMIC DNA]</scope>
    <source>
        <strain evidence="2 3">HL17</strain>
    </source>
</reference>
<dbReference type="GO" id="GO:0032259">
    <property type="term" value="P:methylation"/>
    <property type="evidence" value="ECO:0007669"/>
    <property type="project" value="UniProtKB-KW"/>
</dbReference>
<dbReference type="Gene3D" id="3.40.50.150">
    <property type="entry name" value="Vaccinia Virus protein VP39"/>
    <property type="match status" value="1"/>
</dbReference>
<evidence type="ECO:0000259" key="1">
    <source>
        <dbReference type="Pfam" id="PF08241"/>
    </source>
</evidence>
<dbReference type="InterPro" id="IPR029063">
    <property type="entry name" value="SAM-dependent_MTases_sf"/>
</dbReference>
<feature type="domain" description="Methyltransferase type 11" evidence="1">
    <location>
        <begin position="269"/>
        <end position="341"/>
    </location>
</feature>
<dbReference type="InterPro" id="IPR046357">
    <property type="entry name" value="PPIase_dom_sf"/>
</dbReference>